<keyword evidence="4" id="KW-1185">Reference proteome</keyword>
<proteinExistence type="predicted"/>
<evidence type="ECO:0000313" key="3">
    <source>
        <dbReference type="Proteomes" id="UP000275951"/>
    </source>
</evidence>
<protein>
    <recommendedName>
        <fullName evidence="5">DUF1269 domain-containing protein</fullName>
    </recommendedName>
</protein>
<dbReference type="AlphaFoldDB" id="A0A3Q9GHA4"/>
<evidence type="ECO:0000313" key="1">
    <source>
        <dbReference type="EMBL" id="AZR06181.1"/>
    </source>
</evidence>
<reference evidence="1 3" key="1">
    <citation type="submission" date="2018-11" db="EMBL/GenBank/DDBJ databases">
        <title>Multidrug-resistant genes are associated with an 42-kb island TGI1 carrying a complex class 1 integron in a Trueperella pyogenes.</title>
        <authorList>
            <person name="Dong W."/>
        </authorList>
    </citation>
    <scope>NUCLEOTIDE SEQUENCE [LARGE SCALE GENOMIC DNA]</scope>
    <source>
        <strain evidence="1 3">TP4</strain>
    </source>
</reference>
<accession>A0A3Q9GHA4</accession>
<evidence type="ECO:0000313" key="4">
    <source>
        <dbReference type="Proteomes" id="UP001555100"/>
    </source>
</evidence>
<evidence type="ECO:0008006" key="5">
    <source>
        <dbReference type="Google" id="ProtNLM"/>
    </source>
</evidence>
<gene>
    <name evidence="1" type="ORF">EBQ10_01980</name>
    <name evidence="2" type="ORF">V3M73_08865</name>
</gene>
<organism evidence="1 3">
    <name type="scientific">Trueperella pyogenes</name>
    <dbReference type="NCBI Taxonomy" id="1661"/>
    <lineage>
        <taxon>Bacteria</taxon>
        <taxon>Bacillati</taxon>
        <taxon>Actinomycetota</taxon>
        <taxon>Actinomycetes</taxon>
        <taxon>Actinomycetales</taxon>
        <taxon>Actinomycetaceae</taxon>
        <taxon>Trueperella</taxon>
    </lineage>
</organism>
<dbReference type="EMBL" id="CP033905">
    <property type="protein sequence ID" value="AZR06181.1"/>
    <property type="molecule type" value="Genomic_DNA"/>
</dbReference>
<sequence>MSLRRFVVLTPFQQPEVVAGILRLRELAAQVIGTDSGVCVVHEVAKPEFTDWDIAELLGDAPQELAAEGADDPDNLAGPLSALSAYGVVLLTAELGDDVGSESGLSGMVTGVRYLNGKRDEEVQAGILLNMLDPKVESLVINGAGGEGISAMDLTLVDVERILGKPGKDQA</sequence>
<dbReference type="EMBL" id="JBAGNM010000011">
    <property type="protein sequence ID" value="MEW6955127.1"/>
    <property type="molecule type" value="Genomic_DNA"/>
</dbReference>
<reference evidence="2 4" key="2">
    <citation type="submission" date="2024-01" db="EMBL/GenBank/DDBJ databases">
        <title>Genomic analysis and antimicrobial resistance profiles of Trueperella pyogenes isolated from domestic and wild animals.</title>
        <authorList>
            <person name="Magossi G."/>
            <person name="Gzyl K.E."/>
            <person name="Holman D.B."/>
            <person name="Amat S."/>
        </authorList>
    </citation>
    <scope>NUCLEOTIDE SEQUENCE [LARGE SCALE GENOMIC DNA]</scope>
    <source>
        <strain evidence="2 4">1494</strain>
    </source>
</reference>
<dbReference type="RefSeq" id="WP_024963577.1">
    <property type="nucleotide sequence ID" value="NZ_CP033902.1"/>
</dbReference>
<dbReference type="Proteomes" id="UP000275951">
    <property type="component" value="Chromosome"/>
</dbReference>
<dbReference type="Proteomes" id="UP001555100">
    <property type="component" value="Unassembled WGS sequence"/>
</dbReference>
<name>A0A3Q9GHA4_9ACTO</name>
<evidence type="ECO:0000313" key="2">
    <source>
        <dbReference type="EMBL" id="MEW6955127.1"/>
    </source>
</evidence>